<sequence length="114" mass="12705">MNYSNMTAPAIATVIGERLKTYRLNANKTQASIAKDVGLTRKKIANAENGQCSLETMIIIMQALDVIDQIDIFLPATQISPVQLVQLHGNERKRASSPREQPKQEPENEDNLGW</sequence>
<dbReference type="AlphaFoldDB" id="A0A090IJ37"/>
<dbReference type="GeneID" id="61297536"/>
<dbReference type="PATRIC" id="fig|80854.5.peg.2373"/>
<dbReference type="STRING" id="80854.MVIS_2220"/>
<dbReference type="EMBL" id="FPLD01000170">
    <property type="protein sequence ID" value="SGZ20555.1"/>
    <property type="molecule type" value="Genomic_DNA"/>
</dbReference>
<evidence type="ECO:0000256" key="1">
    <source>
        <dbReference type="SAM" id="MobiDB-lite"/>
    </source>
</evidence>
<feature type="region of interest" description="Disordered" evidence="1">
    <location>
        <begin position="89"/>
        <end position="114"/>
    </location>
</feature>
<dbReference type="GO" id="GO:0003677">
    <property type="term" value="F:DNA binding"/>
    <property type="evidence" value="ECO:0007669"/>
    <property type="project" value="UniProtKB-KW"/>
</dbReference>
<dbReference type="EMBL" id="FPLD01000109">
    <property type="protein sequence ID" value="SGZ13442.1"/>
    <property type="molecule type" value="Genomic_DNA"/>
</dbReference>
<evidence type="ECO:0000313" key="6">
    <source>
        <dbReference type="Proteomes" id="UP000182660"/>
    </source>
</evidence>
<dbReference type="RefSeq" id="WP_045110425.1">
    <property type="nucleotide sequence ID" value="NZ_CAWQZC010000057.1"/>
</dbReference>
<dbReference type="CDD" id="cd00093">
    <property type="entry name" value="HTH_XRE"/>
    <property type="match status" value="1"/>
</dbReference>
<dbReference type="Pfam" id="PF13560">
    <property type="entry name" value="HTH_31"/>
    <property type="match status" value="1"/>
</dbReference>
<name>A0A090IJ37_9GAMM</name>
<dbReference type="Proteomes" id="UP000182660">
    <property type="component" value="Unassembled WGS sequence"/>
</dbReference>
<dbReference type="OrthoDB" id="5593110at2"/>
<evidence type="ECO:0000313" key="4">
    <source>
        <dbReference type="EMBL" id="SGZ13442.1"/>
    </source>
</evidence>
<dbReference type="Proteomes" id="UP000183794">
    <property type="component" value="Unassembled WGS sequence"/>
</dbReference>
<proteinExistence type="predicted"/>
<dbReference type="SUPFAM" id="SSF47413">
    <property type="entry name" value="lambda repressor-like DNA-binding domains"/>
    <property type="match status" value="1"/>
</dbReference>
<dbReference type="InterPro" id="IPR010982">
    <property type="entry name" value="Lambda_DNA-bd_dom_sf"/>
</dbReference>
<evidence type="ECO:0000313" key="3">
    <source>
        <dbReference type="EMBL" id="SGY98858.1"/>
    </source>
</evidence>
<feature type="domain" description="HTH cro/C1-type" evidence="2">
    <location>
        <begin position="19"/>
        <end position="70"/>
    </location>
</feature>
<reference evidence="5 7" key="2">
    <citation type="submission" date="2016-11" db="EMBL/GenBank/DDBJ databases">
        <authorList>
            <person name="Jaros S."/>
            <person name="Januszkiewicz K."/>
            <person name="Wedrychowicz H."/>
        </authorList>
    </citation>
    <scope>NUCLEOTIDE SEQUENCE [LARGE SCALE GENOMIC DNA]</scope>
    <source>
        <strain evidence="5">NVI 5450</strain>
    </source>
</reference>
<evidence type="ECO:0000313" key="5">
    <source>
        <dbReference type="EMBL" id="SGZ20555.1"/>
    </source>
</evidence>
<organism evidence="5 7">
    <name type="scientific">Moritella viscosa</name>
    <dbReference type="NCBI Taxonomy" id="80854"/>
    <lineage>
        <taxon>Bacteria</taxon>
        <taxon>Pseudomonadati</taxon>
        <taxon>Pseudomonadota</taxon>
        <taxon>Gammaproteobacteria</taxon>
        <taxon>Alteromonadales</taxon>
        <taxon>Moritellaceae</taxon>
        <taxon>Moritella</taxon>
    </lineage>
</organism>
<dbReference type="KEGG" id="mvs:MVIS_2220"/>
<dbReference type="EMBL" id="FPLJ01000080">
    <property type="protein sequence ID" value="SGY98858.1"/>
    <property type="molecule type" value="Genomic_DNA"/>
</dbReference>
<gene>
    <name evidence="3" type="ORF">MT2528_3724</name>
    <name evidence="4" type="ORF">NVI5450_3933</name>
    <name evidence="5" type="ORF">NVI5450_4891</name>
</gene>
<dbReference type="InterPro" id="IPR001387">
    <property type="entry name" value="Cro/C1-type_HTH"/>
</dbReference>
<evidence type="ECO:0000313" key="7">
    <source>
        <dbReference type="Proteomes" id="UP000183794"/>
    </source>
</evidence>
<dbReference type="HOGENOM" id="CLU_153788_0_1_6"/>
<reference evidence="3 6" key="1">
    <citation type="submission" date="2016-11" db="EMBL/GenBank/DDBJ databases">
        <authorList>
            <person name="Klemetsen T."/>
        </authorList>
    </citation>
    <scope>NUCLEOTIDE SEQUENCE [LARGE SCALE GENOMIC DNA]</scope>
    <source>
        <strain evidence="3">MT 2528</strain>
    </source>
</reference>
<keyword evidence="6" id="KW-1185">Reference proteome</keyword>
<dbReference type="PROSITE" id="PS50943">
    <property type="entry name" value="HTH_CROC1"/>
    <property type="match status" value="1"/>
</dbReference>
<keyword evidence="5" id="KW-0238">DNA-binding</keyword>
<accession>A0A090IJ37</accession>
<evidence type="ECO:0000259" key="2">
    <source>
        <dbReference type="PROSITE" id="PS50943"/>
    </source>
</evidence>
<protein>
    <submittedName>
        <fullName evidence="5">DNA-binding protein</fullName>
    </submittedName>
</protein>
<dbReference type="Gene3D" id="1.10.260.40">
    <property type="entry name" value="lambda repressor-like DNA-binding domains"/>
    <property type="match status" value="1"/>
</dbReference>